<sequence length="141" mass="14360">MGTGMALARPAGGRLEDGPRGMARPGRVDPAGSGSRSRRSGTAAGGPGDDSAGAEGPRWPLGDRVKRGRQGNVVDAYHILSRSFRSRLVLAGGPVTAAEDGSPGQVAASMQDPGTSAGGHESSRVGRLRRVFDVLQSSGVR</sequence>
<accession>A0ACB7T9X0</accession>
<comment type="caution">
    <text evidence="1">The sequence shown here is derived from an EMBL/GenBank/DDBJ whole genome shotgun (WGS) entry which is preliminary data.</text>
</comment>
<proteinExistence type="predicted"/>
<gene>
    <name evidence="1" type="ORF">HPB50_011957</name>
</gene>
<reference evidence="1" key="1">
    <citation type="submission" date="2020-05" db="EMBL/GenBank/DDBJ databases">
        <title>Large-scale comparative analyses of tick genomes elucidate their genetic diversity and vector capacities.</title>
        <authorList>
            <person name="Jia N."/>
            <person name="Wang J."/>
            <person name="Shi W."/>
            <person name="Du L."/>
            <person name="Sun Y."/>
            <person name="Zhan W."/>
            <person name="Jiang J."/>
            <person name="Wang Q."/>
            <person name="Zhang B."/>
            <person name="Ji P."/>
            <person name="Sakyi L.B."/>
            <person name="Cui X."/>
            <person name="Yuan T."/>
            <person name="Jiang B."/>
            <person name="Yang W."/>
            <person name="Lam T.T.-Y."/>
            <person name="Chang Q."/>
            <person name="Ding S."/>
            <person name="Wang X."/>
            <person name="Zhu J."/>
            <person name="Ruan X."/>
            <person name="Zhao L."/>
            <person name="Wei J."/>
            <person name="Que T."/>
            <person name="Du C."/>
            <person name="Cheng J."/>
            <person name="Dai P."/>
            <person name="Han X."/>
            <person name="Huang E."/>
            <person name="Gao Y."/>
            <person name="Liu J."/>
            <person name="Shao H."/>
            <person name="Ye R."/>
            <person name="Li L."/>
            <person name="Wei W."/>
            <person name="Wang X."/>
            <person name="Wang C."/>
            <person name="Yang T."/>
            <person name="Huo Q."/>
            <person name="Li W."/>
            <person name="Guo W."/>
            <person name="Chen H."/>
            <person name="Zhou L."/>
            <person name="Ni X."/>
            <person name="Tian J."/>
            <person name="Zhou Y."/>
            <person name="Sheng Y."/>
            <person name="Liu T."/>
            <person name="Pan Y."/>
            <person name="Xia L."/>
            <person name="Li J."/>
            <person name="Zhao F."/>
            <person name="Cao W."/>
        </authorList>
    </citation>
    <scope>NUCLEOTIDE SEQUENCE</scope>
    <source>
        <strain evidence="1">Hyas-2018</strain>
    </source>
</reference>
<protein>
    <submittedName>
        <fullName evidence="1">Uncharacterized protein</fullName>
    </submittedName>
</protein>
<name>A0ACB7T9X0_HYAAI</name>
<evidence type="ECO:0000313" key="2">
    <source>
        <dbReference type="Proteomes" id="UP000821845"/>
    </source>
</evidence>
<dbReference type="EMBL" id="CM023490">
    <property type="protein sequence ID" value="KAH6942921.1"/>
    <property type="molecule type" value="Genomic_DNA"/>
</dbReference>
<keyword evidence="2" id="KW-1185">Reference proteome</keyword>
<dbReference type="Proteomes" id="UP000821845">
    <property type="component" value="Chromosome 10"/>
</dbReference>
<organism evidence="1 2">
    <name type="scientific">Hyalomma asiaticum</name>
    <name type="common">Tick</name>
    <dbReference type="NCBI Taxonomy" id="266040"/>
    <lineage>
        <taxon>Eukaryota</taxon>
        <taxon>Metazoa</taxon>
        <taxon>Ecdysozoa</taxon>
        <taxon>Arthropoda</taxon>
        <taxon>Chelicerata</taxon>
        <taxon>Arachnida</taxon>
        <taxon>Acari</taxon>
        <taxon>Parasitiformes</taxon>
        <taxon>Ixodida</taxon>
        <taxon>Ixodoidea</taxon>
        <taxon>Ixodidae</taxon>
        <taxon>Hyalomminae</taxon>
        <taxon>Hyalomma</taxon>
    </lineage>
</organism>
<evidence type="ECO:0000313" key="1">
    <source>
        <dbReference type="EMBL" id="KAH6942921.1"/>
    </source>
</evidence>